<evidence type="ECO:0000313" key="3">
    <source>
        <dbReference type="Proteomes" id="UP000305067"/>
    </source>
</evidence>
<protein>
    <recommendedName>
        <fullName evidence="4">F-box domain-containing protein</fullName>
    </recommendedName>
</protein>
<keyword evidence="1" id="KW-0175">Coiled coil</keyword>
<evidence type="ECO:0000313" key="2">
    <source>
        <dbReference type="EMBL" id="TFK96727.1"/>
    </source>
</evidence>
<feature type="coiled-coil region" evidence="1">
    <location>
        <begin position="60"/>
        <end position="94"/>
    </location>
</feature>
<accession>A0A5C3Q6D4</accession>
<name>A0A5C3Q6D4_9AGAR</name>
<dbReference type="Proteomes" id="UP000305067">
    <property type="component" value="Unassembled WGS sequence"/>
</dbReference>
<organism evidence="2 3">
    <name type="scientific">Pterulicium gracile</name>
    <dbReference type="NCBI Taxonomy" id="1884261"/>
    <lineage>
        <taxon>Eukaryota</taxon>
        <taxon>Fungi</taxon>
        <taxon>Dikarya</taxon>
        <taxon>Basidiomycota</taxon>
        <taxon>Agaricomycotina</taxon>
        <taxon>Agaricomycetes</taxon>
        <taxon>Agaricomycetidae</taxon>
        <taxon>Agaricales</taxon>
        <taxon>Pleurotineae</taxon>
        <taxon>Pterulaceae</taxon>
        <taxon>Pterulicium</taxon>
    </lineage>
</organism>
<sequence length="133" mass="14900">MSSTQSTHEQGVQCPTLSSPPAAYAQLWQIYPHLQHSAAAPTQKEHGLISNSGCVQKEKQAVLHREIAQLKRRLREAEEELEMVQQHIDAHSNLILSLRRMPSELLRDIFEAASPSAITLVGLRDMTLIAPWT</sequence>
<proteinExistence type="predicted"/>
<dbReference type="AlphaFoldDB" id="A0A5C3Q6D4"/>
<gene>
    <name evidence="2" type="ORF">BDV98DRAFT_303655</name>
</gene>
<reference evidence="2 3" key="1">
    <citation type="journal article" date="2019" name="Nat. Ecol. Evol.">
        <title>Megaphylogeny resolves global patterns of mushroom evolution.</title>
        <authorList>
            <person name="Varga T."/>
            <person name="Krizsan K."/>
            <person name="Foldi C."/>
            <person name="Dima B."/>
            <person name="Sanchez-Garcia M."/>
            <person name="Sanchez-Ramirez S."/>
            <person name="Szollosi G.J."/>
            <person name="Szarkandi J.G."/>
            <person name="Papp V."/>
            <person name="Albert L."/>
            <person name="Andreopoulos W."/>
            <person name="Angelini C."/>
            <person name="Antonin V."/>
            <person name="Barry K.W."/>
            <person name="Bougher N.L."/>
            <person name="Buchanan P."/>
            <person name="Buyck B."/>
            <person name="Bense V."/>
            <person name="Catcheside P."/>
            <person name="Chovatia M."/>
            <person name="Cooper J."/>
            <person name="Damon W."/>
            <person name="Desjardin D."/>
            <person name="Finy P."/>
            <person name="Geml J."/>
            <person name="Haridas S."/>
            <person name="Hughes K."/>
            <person name="Justo A."/>
            <person name="Karasinski D."/>
            <person name="Kautmanova I."/>
            <person name="Kiss B."/>
            <person name="Kocsube S."/>
            <person name="Kotiranta H."/>
            <person name="LaButti K.M."/>
            <person name="Lechner B.E."/>
            <person name="Liimatainen K."/>
            <person name="Lipzen A."/>
            <person name="Lukacs Z."/>
            <person name="Mihaltcheva S."/>
            <person name="Morgado L.N."/>
            <person name="Niskanen T."/>
            <person name="Noordeloos M.E."/>
            <person name="Ohm R.A."/>
            <person name="Ortiz-Santana B."/>
            <person name="Ovrebo C."/>
            <person name="Racz N."/>
            <person name="Riley R."/>
            <person name="Savchenko A."/>
            <person name="Shiryaev A."/>
            <person name="Soop K."/>
            <person name="Spirin V."/>
            <person name="Szebenyi C."/>
            <person name="Tomsovsky M."/>
            <person name="Tulloss R.E."/>
            <person name="Uehling J."/>
            <person name="Grigoriev I.V."/>
            <person name="Vagvolgyi C."/>
            <person name="Papp T."/>
            <person name="Martin F.M."/>
            <person name="Miettinen O."/>
            <person name="Hibbett D.S."/>
            <person name="Nagy L.G."/>
        </authorList>
    </citation>
    <scope>NUCLEOTIDE SEQUENCE [LARGE SCALE GENOMIC DNA]</scope>
    <source>
        <strain evidence="2 3">CBS 309.79</strain>
    </source>
</reference>
<dbReference type="OrthoDB" id="3063971at2759"/>
<dbReference type="EMBL" id="ML178856">
    <property type="protein sequence ID" value="TFK96727.1"/>
    <property type="molecule type" value="Genomic_DNA"/>
</dbReference>
<evidence type="ECO:0000256" key="1">
    <source>
        <dbReference type="SAM" id="Coils"/>
    </source>
</evidence>
<keyword evidence="3" id="KW-1185">Reference proteome</keyword>
<evidence type="ECO:0008006" key="4">
    <source>
        <dbReference type="Google" id="ProtNLM"/>
    </source>
</evidence>